<accession>A0A285RK67</accession>
<proteinExistence type="predicted"/>
<feature type="signal peptide" evidence="1">
    <location>
        <begin position="1"/>
        <end position="24"/>
    </location>
</feature>
<keyword evidence="1" id="KW-0732">Signal</keyword>
<protein>
    <submittedName>
        <fullName evidence="2">Uncharacterized protein</fullName>
    </submittedName>
</protein>
<evidence type="ECO:0000313" key="3">
    <source>
        <dbReference type="Proteomes" id="UP000219111"/>
    </source>
</evidence>
<sequence>MAGHGALCLALLCAALAACSSPRAHVHASPSGDVSTSASSGVGPVRVGLNSSGHGYVGTKLGWLGLSAGF</sequence>
<reference evidence="3" key="1">
    <citation type="submission" date="2017-08" db="EMBL/GenBank/DDBJ databases">
        <authorList>
            <person name="Varghese N."/>
            <person name="Submissions S."/>
        </authorList>
    </citation>
    <scope>NUCLEOTIDE SEQUENCE [LARGE SCALE GENOMIC DNA]</scope>
    <source>
        <strain evidence="3">JA276</strain>
    </source>
</reference>
<name>A0A285RK67_9RHOB</name>
<evidence type="ECO:0000313" key="2">
    <source>
        <dbReference type="EMBL" id="SOB94500.1"/>
    </source>
</evidence>
<feature type="chain" id="PRO_5012854777" evidence="1">
    <location>
        <begin position="25"/>
        <end position="70"/>
    </location>
</feature>
<keyword evidence="3" id="KW-1185">Reference proteome</keyword>
<dbReference type="OrthoDB" id="9968545at2"/>
<organism evidence="2 3">
    <name type="scientific">Rhodobacter maris</name>
    <dbReference type="NCBI Taxonomy" id="446682"/>
    <lineage>
        <taxon>Bacteria</taxon>
        <taxon>Pseudomonadati</taxon>
        <taxon>Pseudomonadota</taxon>
        <taxon>Alphaproteobacteria</taxon>
        <taxon>Rhodobacterales</taxon>
        <taxon>Rhodobacter group</taxon>
        <taxon>Rhodobacter</taxon>
    </lineage>
</organism>
<dbReference type="AlphaFoldDB" id="A0A285RK67"/>
<dbReference type="EMBL" id="OBMT01000001">
    <property type="protein sequence ID" value="SOB94500.1"/>
    <property type="molecule type" value="Genomic_DNA"/>
</dbReference>
<gene>
    <name evidence="2" type="ORF">SAMN05877831_101481</name>
</gene>
<dbReference type="Proteomes" id="UP000219111">
    <property type="component" value="Unassembled WGS sequence"/>
</dbReference>
<dbReference type="RefSeq" id="WP_097068492.1">
    <property type="nucleotide sequence ID" value="NZ_OBMT01000001.1"/>
</dbReference>
<evidence type="ECO:0000256" key="1">
    <source>
        <dbReference type="SAM" id="SignalP"/>
    </source>
</evidence>